<dbReference type="RefSeq" id="XP_033686843.1">
    <property type="nucleotide sequence ID" value="XM_033834752.1"/>
</dbReference>
<keyword evidence="4" id="KW-1185">Reference proteome</keyword>
<keyword evidence="2" id="KW-1133">Transmembrane helix</keyword>
<dbReference type="Proteomes" id="UP000800094">
    <property type="component" value="Unassembled WGS sequence"/>
</dbReference>
<dbReference type="EMBL" id="ML987192">
    <property type="protein sequence ID" value="KAF2251839.1"/>
    <property type="molecule type" value="Genomic_DNA"/>
</dbReference>
<name>A0A6A6INL8_9PLEO</name>
<keyword evidence="2" id="KW-0472">Membrane</keyword>
<feature type="transmembrane region" description="Helical" evidence="2">
    <location>
        <begin position="294"/>
        <end position="320"/>
    </location>
</feature>
<reference evidence="3" key="1">
    <citation type="journal article" date="2020" name="Stud. Mycol.">
        <title>101 Dothideomycetes genomes: a test case for predicting lifestyles and emergence of pathogens.</title>
        <authorList>
            <person name="Haridas S."/>
            <person name="Albert R."/>
            <person name="Binder M."/>
            <person name="Bloem J."/>
            <person name="Labutti K."/>
            <person name="Salamov A."/>
            <person name="Andreopoulos B."/>
            <person name="Baker S."/>
            <person name="Barry K."/>
            <person name="Bills G."/>
            <person name="Bluhm B."/>
            <person name="Cannon C."/>
            <person name="Castanera R."/>
            <person name="Culley D."/>
            <person name="Daum C."/>
            <person name="Ezra D."/>
            <person name="Gonzalez J."/>
            <person name="Henrissat B."/>
            <person name="Kuo A."/>
            <person name="Liang C."/>
            <person name="Lipzen A."/>
            <person name="Lutzoni F."/>
            <person name="Magnuson J."/>
            <person name="Mondo S."/>
            <person name="Nolan M."/>
            <person name="Ohm R."/>
            <person name="Pangilinan J."/>
            <person name="Park H.-J."/>
            <person name="Ramirez L."/>
            <person name="Alfaro M."/>
            <person name="Sun H."/>
            <person name="Tritt A."/>
            <person name="Yoshinaga Y."/>
            <person name="Zwiers L.-H."/>
            <person name="Turgeon B."/>
            <person name="Goodwin S."/>
            <person name="Spatafora J."/>
            <person name="Crous P."/>
            <person name="Grigoriev I."/>
        </authorList>
    </citation>
    <scope>NUCLEOTIDE SEQUENCE</scope>
    <source>
        <strain evidence="3">CBS 122368</strain>
    </source>
</reference>
<feature type="region of interest" description="Disordered" evidence="1">
    <location>
        <begin position="362"/>
        <end position="381"/>
    </location>
</feature>
<dbReference type="AlphaFoldDB" id="A0A6A6INL8"/>
<protein>
    <submittedName>
        <fullName evidence="3">Uncharacterized protein</fullName>
    </submittedName>
</protein>
<feature type="region of interest" description="Disordered" evidence="1">
    <location>
        <begin position="1"/>
        <end position="31"/>
    </location>
</feature>
<evidence type="ECO:0000256" key="1">
    <source>
        <dbReference type="SAM" id="MobiDB-lite"/>
    </source>
</evidence>
<dbReference type="OrthoDB" id="3796310at2759"/>
<proteinExistence type="predicted"/>
<organism evidence="3 4">
    <name type="scientific">Trematosphaeria pertusa</name>
    <dbReference type="NCBI Taxonomy" id="390896"/>
    <lineage>
        <taxon>Eukaryota</taxon>
        <taxon>Fungi</taxon>
        <taxon>Dikarya</taxon>
        <taxon>Ascomycota</taxon>
        <taxon>Pezizomycotina</taxon>
        <taxon>Dothideomycetes</taxon>
        <taxon>Pleosporomycetidae</taxon>
        <taxon>Pleosporales</taxon>
        <taxon>Massarineae</taxon>
        <taxon>Trematosphaeriaceae</taxon>
        <taxon>Trematosphaeria</taxon>
    </lineage>
</organism>
<dbReference type="GeneID" id="54588082"/>
<evidence type="ECO:0000313" key="4">
    <source>
        <dbReference type="Proteomes" id="UP000800094"/>
    </source>
</evidence>
<evidence type="ECO:0000256" key="2">
    <source>
        <dbReference type="SAM" id="Phobius"/>
    </source>
</evidence>
<accession>A0A6A6INL8</accession>
<gene>
    <name evidence="3" type="ORF">BU26DRAFT_590143</name>
</gene>
<sequence>MPRFRTVSSMDNAPPPPYSARSPSSSLSPNRVAHNPLMQLRRYIIEIMGFTFDADFSLLNEALGQTASTISTSPTNSILTPAEHAELLSLITLIEELKAKISNTSTQWLTVRSSDREAVANAVIRPALYLGLPASYVLELISTYASHQCNKSKRHLSLISQRKPYFYSLFRSLAFLGPFNIVLGLFTNELWSHAHIINIAAPNEEVRIVLGKAMHVYQRQVLGIQEVQHIEKVFEGDEWKSLKKELISKDEEHRIDAARWCREWEEADKKVERGGLRYSARQMENPEAQTWAGIVYGGLSGVIFSFAMKIFNVFLFAICLSKRGRGAREWVEEKVSRYDLWEQEKKKKEEGKMKEERRRWVKEGRRKGLEEGMRKGLEEGRRREKRRLWGLMERELS</sequence>
<evidence type="ECO:0000313" key="3">
    <source>
        <dbReference type="EMBL" id="KAF2251839.1"/>
    </source>
</evidence>
<feature type="compositionally biased region" description="Polar residues" evidence="1">
    <location>
        <begin position="1"/>
        <end position="11"/>
    </location>
</feature>
<feature type="compositionally biased region" description="Low complexity" evidence="1">
    <location>
        <begin position="19"/>
        <end position="29"/>
    </location>
</feature>
<keyword evidence="2" id="KW-0812">Transmembrane</keyword>